<comment type="caution">
    <text evidence="1">The sequence shown here is derived from an EMBL/GenBank/DDBJ whole genome shotgun (WGS) entry which is preliminary data.</text>
</comment>
<dbReference type="Gramene" id="PRQ28051">
    <property type="protein sequence ID" value="PRQ28051"/>
    <property type="gene ID" value="RchiOBHm_Chr6g0311881"/>
</dbReference>
<accession>A0A2P6Q1K9</accession>
<dbReference type="EMBL" id="PDCK01000044">
    <property type="protein sequence ID" value="PRQ28051.1"/>
    <property type="molecule type" value="Genomic_DNA"/>
</dbReference>
<evidence type="ECO:0000313" key="2">
    <source>
        <dbReference type="Proteomes" id="UP000238479"/>
    </source>
</evidence>
<organism evidence="1 2">
    <name type="scientific">Rosa chinensis</name>
    <name type="common">China rose</name>
    <dbReference type="NCBI Taxonomy" id="74649"/>
    <lineage>
        <taxon>Eukaryota</taxon>
        <taxon>Viridiplantae</taxon>
        <taxon>Streptophyta</taxon>
        <taxon>Embryophyta</taxon>
        <taxon>Tracheophyta</taxon>
        <taxon>Spermatophyta</taxon>
        <taxon>Magnoliopsida</taxon>
        <taxon>eudicotyledons</taxon>
        <taxon>Gunneridae</taxon>
        <taxon>Pentapetalae</taxon>
        <taxon>rosids</taxon>
        <taxon>fabids</taxon>
        <taxon>Rosales</taxon>
        <taxon>Rosaceae</taxon>
        <taxon>Rosoideae</taxon>
        <taxon>Rosoideae incertae sedis</taxon>
        <taxon>Rosa</taxon>
    </lineage>
</organism>
<protein>
    <submittedName>
        <fullName evidence="1">Uncharacterized protein</fullName>
    </submittedName>
</protein>
<dbReference type="Proteomes" id="UP000238479">
    <property type="component" value="Chromosome 6"/>
</dbReference>
<evidence type="ECO:0000313" key="1">
    <source>
        <dbReference type="EMBL" id="PRQ28051.1"/>
    </source>
</evidence>
<reference evidence="1 2" key="1">
    <citation type="journal article" date="2018" name="Nat. Genet.">
        <title>The Rosa genome provides new insights in the design of modern roses.</title>
        <authorList>
            <person name="Bendahmane M."/>
        </authorList>
    </citation>
    <scope>NUCLEOTIDE SEQUENCE [LARGE SCALE GENOMIC DNA]</scope>
    <source>
        <strain evidence="2">cv. Old Blush</strain>
    </source>
</reference>
<name>A0A2P6Q1K9_ROSCH</name>
<gene>
    <name evidence="1" type="ORF">RchiOBHm_Chr6g0311881</name>
</gene>
<dbReference type="AlphaFoldDB" id="A0A2P6Q1K9"/>
<proteinExistence type="predicted"/>
<keyword evidence="2" id="KW-1185">Reference proteome</keyword>
<sequence length="104" mass="11978">MAKCIKDAEPRWAKNSNNCNGKSIHGTPVTRNVKDCGVGLKERMESKLRYSSLWMQVLCTKTGQLDDANCGLVTLYFKWSSTELDPRDRFSYFFYSRVTCLPRL</sequence>